<dbReference type="Pfam" id="PF16715">
    <property type="entry name" value="CDPS"/>
    <property type="match status" value="1"/>
</dbReference>
<dbReference type="InterPro" id="IPR038622">
    <property type="entry name" value="CDPS_sf"/>
</dbReference>
<evidence type="ECO:0000256" key="3">
    <source>
        <dbReference type="ARBA" id="ARBA00030771"/>
    </source>
</evidence>
<dbReference type="Proteomes" id="UP001519363">
    <property type="component" value="Unassembled WGS sequence"/>
</dbReference>
<comment type="caution">
    <text evidence="5">The sequence shown here is derived from an EMBL/GenBank/DDBJ whole genome shotgun (WGS) entry which is preliminary data.</text>
</comment>
<evidence type="ECO:0000256" key="2">
    <source>
        <dbReference type="ARBA" id="ARBA00022679"/>
    </source>
</evidence>
<proteinExistence type="inferred from homology"/>
<accession>A0ABS5AFV6</accession>
<feature type="region of interest" description="Disordered" evidence="4">
    <location>
        <begin position="198"/>
        <end position="231"/>
    </location>
</feature>
<dbReference type="InterPro" id="IPR030903">
    <property type="entry name" value="CDPS"/>
</dbReference>
<dbReference type="NCBIfam" id="TIGR04539">
    <property type="entry name" value="tRNA_cyclodipep"/>
    <property type="match status" value="1"/>
</dbReference>
<reference evidence="5 6" key="1">
    <citation type="submission" date="2021-03" db="EMBL/GenBank/DDBJ databases">
        <title>Sequencing the genomes of 1000 actinobacteria strains.</title>
        <authorList>
            <person name="Klenk H.-P."/>
        </authorList>
    </citation>
    <scope>NUCLEOTIDE SEQUENCE [LARGE SCALE GENOMIC DNA]</scope>
    <source>
        <strain evidence="5 6">DSM 44580</strain>
    </source>
</reference>
<evidence type="ECO:0000313" key="5">
    <source>
        <dbReference type="EMBL" id="MBP2474535.1"/>
    </source>
</evidence>
<sequence>MTTDGRIPRPRPAGKSGAHALVVLGIFDGAEEELTGHLAWAAHHHEALHVLVLDLPAVHTYRAVGYKTHRALHKARSEGRRLTNRVRRALHALRLAPETLVGWAELVARYRYRVLAEQVRGAYETSPDFRAACQSAAATQLVRRVPGVLCSKGQVQTAVHGLLAELPVLLDGAGILGVPESVRCQIAPPDLSDVLATAPPELHRRPGQPVALGTPRPEHDRPVSPSVKSAG</sequence>
<organism evidence="5 6">
    <name type="scientific">Crossiella equi</name>
    <dbReference type="NCBI Taxonomy" id="130796"/>
    <lineage>
        <taxon>Bacteria</taxon>
        <taxon>Bacillati</taxon>
        <taxon>Actinomycetota</taxon>
        <taxon>Actinomycetes</taxon>
        <taxon>Pseudonocardiales</taxon>
        <taxon>Pseudonocardiaceae</taxon>
        <taxon>Crossiella</taxon>
    </lineage>
</organism>
<keyword evidence="6" id="KW-1185">Reference proteome</keyword>
<name>A0ABS5AFV6_9PSEU</name>
<evidence type="ECO:0000256" key="1">
    <source>
        <dbReference type="ARBA" id="ARBA00006034"/>
    </source>
</evidence>
<evidence type="ECO:0000313" key="6">
    <source>
        <dbReference type="Proteomes" id="UP001519363"/>
    </source>
</evidence>
<evidence type="ECO:0000256" key="4">
    <source>
        <dbReference type="SAM" id="MobiDB-lite"/>
    </source>
</evidence>
<gene>
    <name evidence="5" type="ORF">JOF53_003407</name>
</gene>
<keyword evidence="2" id="KW-0808">Transferase</keyword>
<comment type="similarity">
    <text evidence="1">Belongs to the CDPS family.</text>
</comment>
<protein>
    <recommendedName>
        <fullName evidence="3">Cyclodipeptide synthase</fullName>
    </recommendedName>
</protein>
<dbReference type="EMBL" id="JAGIOO010000001">
    <property type="protein sequence ID" value="MBP2474535.1"/>
    <property type="molecule type" value="Genomic_DNA"/>
</dbReference>
<dbReference type="Gene3D" id="3.40.50.11710">
    <property type="entry name" value="Cyclodipeptide synthase"/>
    <property type="match status" value="1"/>
</dbReference>
<dbReference type="RefSeq" id="WP_158103425.1">
    <property type="nucleotide sequence ID" value="NZ_JAGIOO010000001.1"/>
</dbReference>